<dbReference type="SUPFAM" id="SSF100934">
    <property type="entry name" value="Heat shock protein 70kD (HSP70), C-terminal subdomain"/>
    <property type="match status" value="1"/>
</dbReference>
<feature type="region of interest" description="Disordered" evidence="7">
    <location>
        <begin position="472"/>
        <end position="492"/>
    </location>
</feature>
<dbReference type="GO" id="GO:0005524">
    <property type="term" value="F:ATP binding"/>
    <property type="evidence" value="ECO:0007669"/>
    <property type="project" value="UniProtKB-KW"/>
</dbReference>
<evidence type="ECO:0000256" key="3">
    <source>
        <dbReference type="ARBA" id="ARBA00022741"/>
    </source>
</evidence>
<dbReference type="PROSITE" id="PS01036">
    <property type="entry name" value="HSP70_3"/>
    <property type="match status" value="1"/>
</dbReference>
<dbReference type="InterPro" id="IPR029048">
    <property type="entry name" value="HSP70_C_sf"/>
</dbReference>
<feature type="region of interest" description="Disordered" evidence="7">
    <location>
        <begin position="649"/>
        <end position="685"/>
    </location>
</feature>
<reference evidence="8" key="1">
    <citation type="submission" date="2020-10" db="EMBL/GenBank/DDBJ databases">
        <title>Unveiling of a novel bifunctional photoreceptor, Dualchrome1, isolated from a cosmopolitan green alga.</title>
        <authorList>
            <person name="Suzuki S."/>
            <person name="Kawachi M."/>
        </authorList>
    </citation>
    <scope>NUCLEOTIDE SEQUENCE</scope>
    <source>
        <strain evidence="8">NIES 2893</strain>
    </source>
</reference>
<evidence type="ECO:0000313" key="8">
    <source>
        <dbReference type="EMBL" id="GHP08516.1"/>
    </source>
</evidence>
<evidence type="ECO:0000256" key="7">
    <source>
        <dbReference type="SAM" id="MobiDB-lite"/>
    </source>
</evidence>
<keyword evidence="5" id="KW-0067">ATP-binding</keyword>
<comment type="caution">
    <text evidence="8">The sequence shown here is derived from an EMBL/GenBank/DDBJ whole genome shotgun (WGS) entry which is preliminary data.</text>
</comment>
<name>A0A830HM76_9CHLO</name>
<dbReference type="GO" id="GO:0034663">
    <property type="term" value="C:endoplasmic reticulum chaperone complex"/>
    <property type="evidence" value="ECO:0007669"/>
    <property type="project" value="TreeGrafter"/>
</dbReference>
<sequence>MAAGSSGFKKTSFGYGSGGLQGFQVLLSLLVILLLGVSHCDACVFSVDLGHESLKVSLVKPGRTPIAIVSNEFSKRKSPALVGFSPQGDLLLGEDANAVITRFPERIFNRVMATVGIKHDSALLAKTLEQHRLPYKVVPDPNGRETAAFEMADGSVLIAEEILAQILKYADRIAEAQANSVCKDAVLIIPGYWGINQRLALLDAARLADITVLALVSDHASAALQYGIDKEFTNATQNVVFYDMGADSVKASYAHFSTFKTKELGKTKHNGQLEVKDLRYLDGIGGATLDMVLVEHFIKEFKEKHGKDISNVPRAVAKLKKACKKTKEILSANNDAPVSVEGLHDDIDFRSSIKRNAFVKLAGDFFEKAAAPLKELVDANGGTNDTAVTVVELIGGGTRVPELQSYLEKVFKGAKRETPVLGRHMDGDESVALGAALHAANMSTSFRMRKFGFSDTAMFEMQLTTDVEPVMKAPKKGEEATEAATTTGENEDGTWTKTVLPAFKRLPSRRFLTFPNVTVDAINMLMHYGRKASSLPTGVDASLANTSAFGGTDIARFDVSSIQNLTASTDKYNVTSLPKVSVTLQFDTSGMFFVEKAEASFDTEYIAKVRVPIIRNETVNATDAADANATDDNATDTTAEDDDVVAADADNATDVNATTDDNATDANATKAKKAKKPKKPKPPPIEYETVEKLKTRRMTVQLDVSNLYYTYPSLSQKQFGEAYKRLKDIDKREAAKKRREAAKNTLETFILSAGGKLADEEVELVSTEETREDVRAQLMDAEDWLYGDGDSVEADVYDAKQAELKNLTEPIMLRASELTARPEAMKKALAFVEETRTKLEKMPTLKPYLKPEEIKVATDELEAYEKYLADMDEKQNALKPTDELVLTSKMIYKRGQQLSKEMKLLNERKAPPPPPKPKADKKKKNATNVNATDANATEAEADSAESTESESEGGGEEKVEDGEPEAKEADGDAAADDADASSEKAGEKTTTHDGDELKRKRN</sequence>
<keyword evidence="9" id="KW-1185">Reference proteome</keyword>
<organism evidence="8 9">
    <name type="scientific">Pycnococcus provasolii</name>
    <dbReference type="NCBI Taxonomy" id="41880"/>
    <lineage>
        <taxon>Eukaryota</taxon>
        <taxon>Viridiplantae</taxon>
        <taxon>Chlorophyta</taxon>
        <taxon>Pseudoscourfieldiophyceae</taxon>
        <taxon>Pseudoscourfieldiales</taxon>
        <taxon>Pycnococcaceae</taxon>
        <taxon>Pycnococcus</taxon>
    </lineage>
</organism>
<feature type="compositionally biased region" description="Basic residues" evidence="7">
    <location>
        <begin position="670"/>
        <end position="681"/>
    </location>
</feature>
<accession>A0A830HM76</accession>
<dbReference type="CDD" id="cd10230">
    <property type="entry name" value="ASKHA_NBD_HSP70_HYOU1"/>
    <property type="match status" value="1"/>
</dbReference>
<dbReference type="InterPro" id="IPR018181">
    <property type="entry name" value="Heat_shock_70_CS"/>
</dbReference>
<evidence type="ECO:0000256" key="1">
    <source>
        <dbReference type="ARBA" id="ARBA00004319"/>
    </source>
</evidence>
<dbReference type="Gene3D" id="1.20.1270.10">
    <property type="match status" value="1"/>
</dbReference>
<feature type="compositionally biased region" description="Acidic residues" evidence="7">
    <location>
        <begin position="971"/>
        <end position="980"/>
    </location>
</feature>
<dbReference type="EMBL" id="BNJQ01000021">
    <property type="protein sequence ID" value="GHP08516.1"/>
    <property type="molecule type" value="Genomic_DNA"/>
</dbReference>
<feature type="compositionally biased region" description="Basic and acidic residues" evidence="7">
    <location>
        <begin position="981"/>
        <end position="1002"/>
    </location>
</feature>
<dbReference type="SUPFAM" id="SSF53067">
    <property type="entry name" value="Actin-like ATPase domain"/>
    <property type="match status" value="2"/>
</dbReference>
<dbReference type="Proteomes" id="UP000660262">
    <property type="component" value="Unassembled WGS sequence"/>
</dbReference>
<dbReference type="Pfam" id="PF00012">
    <property type="entry name" value="HSP70"/>
    <property type="match status" value="1"/>
</dbReference>
<feature type="compositionally biased region" description="Low complexity" evidence="7">
    <location>
        <begin position="926"/>
        <end position="938"/>
    </location>
</feature>
<proteinExistence type="predicted"/>
<evidence type="ECO:0000256" key="6">
    <source>
        <dbReference type="ARBA" id="ARBA00023186"/>
    </source>
</evidence>
<dbReference type="Gene3D" id="2.60.34.10">
    <property type="entry name" value="Substrate Binding Domain Of DNAk, Chain A, domain 1"/>
    <property type="match status" value="1"/>
</dbReference>
<dbReference type="PANTHER" id="PTHR45639">
    <property type="entry name" value="HSC70CB, ISOFORM G-RELATED"/>
    <property type="match status" value="1"/>
</dbReference>
<evidence type="ECO:0000256" key="5">
    <source>
        <dbReference type="ARBA" id="ARBA00022840"/>
    </source>
</evidence>
<dbReference type="AlphaFoldDB" id="A0A830HM76"/>
<feature type="compositionally biased region" description="Low complexity" evidence="7">
    <location>
        <begin position="649"/>
        <end position="669"/>
    </location>
</feature>
<feature type="region of interest" description="Disordered" evidence="7">
    <location>
        <begin position="904"/>
        <end position="1002"/>
    </location>
</feature>
<dbReference type="InterPro" id="IPR029047">
    <property type="entry name" value="HSP70_peptide-bd_sf"/>
</dbReference>
<dbReference type="GO" id="GO:0140662">
    <property type="term" value="F:ATP-dependent protein folding chaperone"/>
    <property type="evidence" value="ECO:0007669"/>
    <property type="project" value="InterPro"/>
</dbReference>
<dbReference type="GO" id="GO:0030968">
    <property type="term" value="P:endoplasmic reticulum unfolded protein response"/>
    <property type="evidence" value="ECO:0007669"/>
    <property type="project" value="TreeGrafter"/>
</dbReference>
<keyword evidence="4" id="KW-0256">Endoplasmic reticulum</keyword>
<keyword evidence="6" id="KW-0143">Chaperone</keyword>
<feature type="compositionally biased region" description="Acidic residues" evidence="7">
    <location>
        <begin position="939"/>
        <end position="963"/>
    </location>
</feature>
<dbReference type="InterPro" id="IPR013126">
    <property type="entry name" value="Hsp_70_fam"/>
</dbReference>
<comment type="subcellular location">
    <subcellularLocation>
        <location evidence="1">Endoplasmic reticulum lumen</location>
    </subcellularLocation>
</comment>
<evidence type="ECO:0000256" key="4">
    <source>
        <dbReference type="ARBA" id="ARBA00022824"/>
    </source>
</evidence>
<evidence type="ECO:0000256" key="2">
    <source>
        <dbReference type="ARBA" id="ARBA00022729"/>
    </source>
</evidence>
<keyword evidence="3" id="KW-0547">Nucleotide-binding</keyword>
<keyword evidence="2" id="KW-0732">Signal</keyword>
<evidence type="ECO:0000313" key="9">
    <source>
        <dbReference type="Proteomes" id="UP000660262"/>
    </source>
</evidence>
<protein>
    <submittedName>
        <fullName evidence="8">Uncharacterized protein</fullName>
    </submittedName>
</protein>
<dbReference type="InterPro" id="IPR043129">
    <property type="entry name" value="ATPase_NBD"/>
</dbReference>
<dbReference type="OrthoDB" id="10262720at2759"/>
<dbReference type="PANTHER" id="PTHR45639:SF3">
    <property type="entry name" value="HYPOXIA UP-REGULATED PROTEIN 1"/>
    <property type="match status" value="1"/>
</dbReference>
<dbReference type="GO" id="GO:0005788">
    <property type="term" value="C:endoplasmic reticulum lumen"/>
    <property type="evidence" value="ECO:0007669"/>
    <property type="project" value="UniProtKB-SubCell"/>
</dbReference>
<dbReference type="Gene3D" id="3.30.420.40">
    <property type="match status" value="2"/>
</dbReference>
<gene>
    <name evidence="8" type="ORF">PPROV_000725400</name>
</gene>
<dbReference type="Gene3D" id="3.90.640.10">
    <property type="entry name" value="Actin, Chain A, domain 4"/>
    <property type="match status" value="1"/>
</dbReference>
<dbReference type="PRINTS" id="PR00301">
    <property type="entry name" value="HEATSHOCK70"/>
</dbReference>
<dbReference type="FunFam" id="3.90.640.10:FF:000004">
    <property type="entry name" value="Heat shock 70 kDa protein 4"/>
    <property type="match status" value="1"/>
</dbReference>